<evidence type="ECO:0000313" key="14">
    <source>
        <dbReference type="Proteomes" id="UP001208570"/>
    </source>
</evidence>
<dbReference type="CDD" id="cd02340">
    <property type="entry name" value="ZZ_NBR1_like"/>
    <property type="match status" value="1"/>
</dbReference>
<accession>A0AAD9NFG1</accession>
<dbReference type="Gene3D" id="3.30.60.90">
    <property type="match status" value="1"/>
</dbReference>
<gene>
    <name evidence="13" type="ORF">LSH36_40g19025</name>
</gene>
<dbReference type="InterPro" id="IPR052260">
    <property type="entry name" value="Autophagy_Rcpt_SigReg"/>
</dbReference>
<dbReference type="GO" id="GO:0044753">
    <property type="term" value="C:amphisome"/>
    <property type="evidence" value="ECO:0007669"/>
    <property type="project" value="TreeGrafter"/>
</dbReference>
<feature type="compositionally biased region" description="Basic and acidic residues" evidence="9">
    <location>
        <begin position="234"/>
        <end position="261"/>
    </location>
</feature>
<keyword evidence="6" id="KW-0862">Zinc</keyword>
<dbReference type="Proteomes" id="UP001208570">
    <property type="component" value="Unassembled WGS sequence"/>
</dbReference>
<dbReference type="FunFam" id="3.30.60.90:FF:000016">
    <property type="entry name" value="Refractory to sigma P"/>
    <property type="match status" value="1"/>
</dbReference>
<evidence type="ECO:0000259" key="12">
    <source>
        <dbReference type="PROSITE" id="PS51745"/>
    </source>
</evidence>
<dbReference type="SUPFAM" id="SSF46934">
    <property type="entry name" value="UBA-like"/>
    <property type="match status" value="1"/>
</dbReference>
<dbReference type="GO" id="GO:0000423">
    <property type="term" value="P:mitophagy"/>
    <property type="evidence" value="ECO:0007669"/>
    <property type="project" value="TreeGrafter"/>
</dbReference>
<dbReference type="Gene3D" id="3.10.20.90">
    <property type="entry name" value="Phosphatidylinositol 3-kinase Catalytic Subunit, Chain A, domain 1"/>
    <property type="match status" value="1"/>
</dbReference>
<dbReference type="InterPro" id="IPR009060">
    <property type="entry name" value="UBA-like_sf"/>
</dbReference>
<dbReference type="GO" id="GO:0035973">
    <property type="term" value="P:aggrephagy"/>
    <property type="evidence" value="ECO:0007669"/>
    <property type="project" value="TreeGrafter"/>
</dbReference>
<dbReference type="Pfam" id="PF00564">
    <property type="entry name" value="PB1"/>
    <property type="match status" value="1"/>
</dbReference>
<dbReference type="InterPro" id="IPR000433">
    <property type="entry name" value="Znf_ZZ"/>
</dbReference>
<evidence type="ECO:0000256" key="7">
    <source>
        <dbReference type="ARBA" id="ARBA00023242"/>
    </source>
</evidence>
<dbReference type="PANTHER" id="PTHR15090">
    <property type="entry name" value="SEQUESTOSOME 1-RELATED"/>
    <property type="match status" value="1"/>
</dbReference>
<dbReference type="Pfam" id="PF16577">
    <property type="entry name" value="UBA_5"/>
    <property type="match status" value="1"/>
</dbReference>
<evidence type="ECO:0000256" key="4">
    <source>
        <dbReference type="ARBA" id="ARBA00022723"/>
    </source>
</evidence>
<dbReference type="SMART" id="SM00666">
    <property type="entry name" value="PB1"/>
    <property type="match status" value="1"/>
</dbReference>
<evidence type="ECO:0000256" key="5">
    <source>
        <dbReference type="ARBA" id="ARBA00022771"/>
    </source>
</evidence>
<dbReference type="PROSITE" id="PS01357">
    <property type="entry name" value="ZF_ZZ_1"/>
    <property type="match status" value="1"/>
</dbReference>
<feature type="region of interest" description="Disordered" evidence="9">
    <location>
        <begin position="233"/>
        <end position="264"/>
    </location>
</feature>
<evidence type="ECO:0000256" key="9">
    <source>
        <dbReference type="SAM" id="MobiDB-lite"/>
    </source>
</evidence>
<keyword evidence="5 8" id="KW-0863">Zinc-finger</keyword>
<feature type="domain" description="UBA" evidence="10">
    <location>
        <begin position="414"/>
        <end position="460"/>
    </location>
</feature>
<feature type="region of interest" description="Disordered" evidence="9">
    <location>
        <begin position="331"/>
        <end position="412"/>
    </location>
</feature>
<dbReference type="GO" id="GO:0005634">
    <property type="term" value="C:nucleus"/>
    <property type="evidence" value="ECO:0007669"/>
    <property type="project" value="UniProtKB-SubCell"/>
</dbReference>
<protein>
    <recommendedName>
        <fullName evidence="15">Sequestosome-1</fullName>
    </recommendedName>
</protein>
<feature type="domain" description="PB1" evidence="12">
    <location>
        <begin position="2"/>
        <end position="89"/>
    </location>
</feature>
<dbReference type="SMART" id="SM00291">
    <property type="entry name" value="ZnF_ZZ"/>
    <property type="match status" value="1"/>
</dbReference>
<evidence type="ECO:0000259" key="10">
    <source>
        <dbReference type="PROSITE" id="PS50030"/>
    </source>
</evidence>
<dbReference type="GO" id="GO:0005080">
    <property type="term" value="F:protein kinase C binding"/>
    <property type="evidence" value="ECO:0007669"/>
    <property type="project" value="TreeGrafter"/>
</dbReference>
<evidence type="ECO:0000256" key="2">
    <source>
        <dbReference type="ARBA" id="ARBA00004496"/>
    </source>
</evidence>
<dbReference type="AlphaFoldDB" id="A0AAD9NFG1"/>
<feature type="domain" description="ZZ-type" evidence="11">
    <location>
        <begin position="103"/>
        <end position="153"/>
    </location>
</feature>
<dbReference type="Pfam" id="PF00569">
    <property type="entry name" value="ZZ"/>
    <property type="match status" value="1"/>
</dbReference>
<dbReference type="PROSITE" id="PS50135">
    <property type="entry name" value="ZF_ZZ_2"/>
    <property type="match status" value="1"/>
</dbReference>
<dbReference type="GO" id="GO:0008270">
    <property type="term" value="F:zinc ion binding"/>
    <property type="evidence" value="ECO:0007669"/>
    <property type="project" value="UniProtKB-KW"/>
</dbReference>
<reference evidence="13" key="1">
    <citation type="journal article" date="2023" name="Mol. Biol. Evol.">
        <title>Third-Generation Sequencing Reveals the Adaptive Role of the Epigenome in Three Deep-Sea Polychaetes.</title>
        <authorList>
            <person name="Perez M."/>
            <person name="Aroh O."/>
            <person name="Sun Y."/>
            <person name="Lan Y."/>
            <person name="Juniper S.K."/>
            <person name="Young C.R."/>
            <person name="Angers B."/>
            <person name="Qian P.Y."/>
        </authorList>
    </citation>
    <scope>NUCLEOTIDE SEQUENCE</scope>
    <source>
        <strain evidence="13">P08H-3</strain>
    </source>
</reference>
<dbReference type="CDD" id="cd14320">
    <property type="entry name" value="UBA_SQSTM"/>
    <property type="match status" value="1"/>
</dbReference>
<evidence type="ECO:0008006" key="15">
    <source>
        <dbReference type="Google" id="ProtNLM"/>
    </source>
</evidence>
<proteinExistence type="predicted"/>
<dbReference type="InterPro" id="IPR053793">
    <property type="entry name" value="PB1-like"/>
</dbReference>
<organism evidence="13 14">
    <name type="scientific">Paralvinella palmiformis</name>
    <dbReference type="NCBI Taxonomy" id="53620"/>
    <lineage>
        <taxon>Eukaryota</taxon>
        <taxon>Metazoa</taxon>
        <taxon>Spiralia</taxon>
        <taxon>Lophotrochozoa</taxon>
        <taxon>Annelida</taxon>
        <taxon>Polychaeta</taxon>
        <taxon>Sedentaria</taxon>
        <taxon>Canalipalpata</taxon>
        <taxon>Terebellida</taxon>
        <taxon>Terebelliformia</taxon>
        <taxon>Alvinellidae</taxon>
        <taxon>Paralvinella</taxon>
    </lineage>
</organism>
<dbReference type="PROSITE" id="PS51745">
    <property type="entry name" value="PB1"/>
    <property type="match status" value="1"/>
</dbReference>
<evidence type="ECO:0000256" key="1">
    <source>
        <dbReference type="ARBA" id="ARBA00004123"/>
    </source>
</evidence>
<dbReference type="GO" id="GO:0016235">
    <property type="term" value="C:aggresome"/>
    <property type="evidence" value="ECO:0007669"/>
    <property type="project" value="TreeGrafter"/>
</dbReference>
<dbReference type="GO" id="GO:0007032">
    <property type="term" value="P:endosome organization"/>
    <property type="evidence" value="ECO:0007669"/>
    <property type="project" value="TreeGrafter"/>
</dbReference>
<dbReference type="EMBL" id="JAODUP010000040">
    <property type="protein sequence ID" value="KAK2166331.1"/>
    <property type="molecule type" value="Genomic_DNA"/>
</dbReference>
<keyword evidence="3" id="KW-0963">Cytoplasm</keyword>
<feature type="compositionally biased region" description="Basic and acidic residues" evidence="9">
    <location>
        <begin position="366"/>
        <end position="379"/>
    </location>
</feature>
<name>A0AAD9NFG1_9ANNE</name>
<dbReference type="InterPro" id="IPR000270">
    <property type="entry name" value="PB1_dom"/>
</dbReference>
<evidence type="ECO:0000259" key="11">
    <source>
        <dbReference type="PROSITE" id="PS50135"/>
    </source>
</evidence>
<dbReference type="PANTHER" id="PTHR15090:SF0">
    <property type="entry name" value="SEQUESTOSOME-1"/>
    <property type="match status" value="1"/>
</dbReference>
<keyword evidence="7" id="KW-0539">Nucleus</keyword>
<evidence type="ECO:0000256" key="8">
    <source>
        <dbReference type="PROSITE-ProRule" id="PRU00228"/>
    </source>
</evidence>
<evidence type="ECO:0000313" key="13">
    <source>
        <dbReference type="EMBL" id="KAK2166331.1"/>
    </source>
</evidence>
<keyword evidence="4" id="KW-0479">Metal-binding</keyword>
<keyword evidence="14" id="KW-1185">Reference proteome</keyword>
<dbReference type="SUPFAM" id="SSF54277">
    <property type="entry name" value="CAD &amp; PB1 domains"/>
    <property type="match status" value="1"/>
</dbReference>
<dbReference type="InterPro" id="IPR043145">
    <property type="entry name" value="Znf_ZZ_sf"/>
</dbReference>
<evidence type="ECO:0000256" key="6">
    <source>
        <dbReference type="ARBA" id="ARBA00022833"/>
    </source>
</evidence>
<dbReference type="FunFam" id="3.10.20.90:FF:000320">
    <property type="entry name" value="Predicted protein"/>
    <property type="match status" value="1"/>
</dbReference>
<dbReference type="PROSITE" id="PS50030">
    <property type="entry name" value="UBA"/>
    <property type="match status" value="1"/>
</dbReference>
<dbReference type="SUPFAM" id="SSF57850">
    <property type="entry name" value="RING/U-box"/>
    <property type="match status" value="1"/>
</dbReference>
<dbReference type="GO" id="GO:0070530">
    <property type="term" value="F:K63-linked polyubiquitin modification-dependent protein binding"/>
    <property type="evidence" value="ECO:0007669"/>
    <property type="project" value="TreeGrafter"/>
</dbReference>
<evidence type="ECO:0000256" key="3">
    <source>
        <dbReference type="ARBA" id="ARBA00022490"/>
    </source>
</evidence>
<sequence>MSLTVKAYVLREQETNEIRRFSVDQDVSTNHTYLREKIAHIFPILQNKRFSLYWKDTDNEYISFSSDEEQTEALGFVTDGIFKVYIKEEGSNPTPEEGPGVFHPHVFCDECEGPVYGIRYKCTVCPDYDLCSKCKAKDLHSEHSMTAISQPRFGGWMGFGCHAGHPPHHRPPHHGGPHHGFPPYGPPFRGACPFGLRGKTPFGPWGRGRCYRAGARMCHEMMRDFWQTANQNDAENKEGQQTDDHPQEGTETGNHSKENKEFQSGNEEYLKTVGESVAAMLDPLGISVEVDVDHGGVRQRCHGEGTHCTWTSWEGPVHCECRDSTCTCKSAEEKSSGMEMESDETGTADKESDQDIETGEAATASKAEKEESSPDRDWTIIDDGSNGTDHAKSNSSRVADMDVEANKKTPDAANVSEEQINRALDHMTAMGFADEGGWLTTLLKVTGGDINKALDAIRANRSK</sequence>
<comment type="subcellular location">
    <subcellularLocation>
        <location evidence="2">Cytoplasm</location>
    </subcellularLocation>
    <subcellularLocation>
        <location evidence="1">Nucleus</location>
    </subcellularLocation>
</comment>
<feature type="compositionally biased region" description="Polar residues" evidence="9">
    <location>
        <begin position="385"/>
        <end position="397"/>
    </location>
</feature>
<dbReference type="Gene3D" id="1.10.8.10">
    <property type="entry name" value="DNA helicase RuvA subunit, C-terminal domain"/>
    <property type="match status" value="1"/>
</dbReference>
<dbReference type="InterPro" id="IPR033741">
    <property type="entry name" value="SQSTM_UBA"/>
</dbReference>
<comment type="caution">
    <text evidence="13">The sequence shown here is derived from an EMBL/GenBank/DDBJ whole genome shotgun (WGS) entry which is preliminary data.</text>
</comment>
<dbReference type="InterPro" id="IPR015940">
    <property type="entry name" value="UBA"/>
</dbReference>